<evidence type="ECO:0000313" key="3">
    <source>
        <dbReference type="Proteomes" id="UP000326939"/>
    </source>
</evidence>
<feature type="region of interest" description="Disordered" evidence="1">
    <location>
        <begin position="1"/>
        <end position="47"/>
    </location>
</feature>
<gene>
    <name evidence="2" type="ORF">DKX38_006680</name>
</gene>
<dbReference type="Proteomes" id="UP000326939">
    <property type="component" value="Chromosome 4"/>
</dbReference>
<feature type="compositionally biased region" description="Basic and acidic residues" evidence="1">
    <location>
        <begin position="21"/>
        <end position="30"/>
    </location>
</feature>
<evidence type="ECO:0000256" key="1">
    <source>
        <dbReference type="SAM" id="MobiDB-lite"/>
    </source>
</evidence>
<dbReference type="AlphaFoldDB" id="A0A5N5N4Y5"/>
<feature type="compositionally biased region" description="Polar residues" evidence="1">
    <location>
        <begin position="85"/>
        <end position="124"/>
    </location>
</feature>
<organism evidence="2 3">
    <name type="scientific">Salix brachista</name>
    <dbReference type="NCBI Taxonomy" id="2182728"/>
    <lineage>
        <taxon>Eukaryota</taxon>
        <taxon>Viridiplantae</taxon>
        <taxon>Streptophyta</taxon>
        <taxon>Embryophyta</taxon>
        <taxon>Tracheophyta</taxon>
        <taxon>Spermatophyta</taxon>
        <taxon>Magnoliopsida</taxon>
        <taxon>eudicotyledons</taxon>
        <taxon>Gunneridae</taxon>
        <taxon>Pentapetalae</taxon>
        <taxon>rosids</taxon>
        <taxon>fabids</taxon>
        <taxon>Malpighiales</taxon>
        <taxon>Salicaceae</taxon>
        <taxon>Saliceae</taxon>
        <taxon>Salix</taxon>
    </lineage>
</organism>
<dbReference type="EMBL" id="VDCV01000004">
    <property type="protein sequence ID" value="KAB5561723.1"/>
    <property type="molecule type" value="Genomic_DNA"/>
</dbReference>
<evidence type="ECO:0000313" key="2">
    <source>
        <dbReference type="EMBL" id="KAB5561723.1"/>
    </source>
</evidence>
<comment type="caution">
    <text evidence="2">The sequence shown here is derived from an EMBL/GenBank/DDBJ whole genome shotgun (WGS) entry which is preliminary data.</text>
</comment>
<protein>
    <submittedName>
        <fullName evidence="2">Uncharacterized protein</fullName>
    </submittedName>
</protein>
<proteinExistence type="predicted"/>
<name>A0A5N5N4Y5_9ROSI</name>
<keyword evidence="3" id="KW-1185">Reference proteome</keyword>
<reference evidence="3" key="1">
    <citation type="journal article" date="2019" name="Gigascience">
        <title>De novo genome assembly of the endangered Acer yangbiense, a plant species with extremely small populations endemic to Yunnan Province, China.</title>
        <authorList>
            <person name="Yang J."/>
            <person name="Wariss H.M."/>
            <person name="Tao L."/>
            <person name="Zhang R."/>
            <person name="Yun Q."/>
            <person name="Hollingsworth P."/>
            <person name="Dao Z."/>
            <person name="Luo G."/>
            <person name="Guo H."/>
            <person name="Ma Y."/>
            <person name="Sun W."/>
        </authorList>
    </citation>
    <scope>NUCLEOTIDE SEQUENCE [LARGE SCALE GENOMIC DNA]</scope>
    <source>
        <strain evidence="3">cv. br00</strain>
    </source>
</reference>
<sequence>MTATEEAETEAPVGEQPTATEEPKVEENPVKGKKPRTPREKKPRRFREEIGFEISNFLSAQRGAMVGQELCPEQLNSPVAADDSLFTNTSPPVLSNLNASPTASNGDAQECSNWTMLGSEQSYD</sequence>
<feature type="region of interest" description="Disordered" evidence="1">
    <location>
        <begin position="82"/>
        <end position="124"/>
    </location>
</feature>
<feature type="compositionally biased region" description="Basic residues" evidence="1">
    <location>
        <begin position="31"/>
        <end position="45"/>
    </location>
</feature>
<accession>A0A5N5N4Y5</accession>